<evidence type="ECO:0000259" key="2">
    <source>
        <dbReference type="PROSITE" id="PS51464"/>
    </source>
</evidence>
<proteinExistence type="predicted"/>
<dbReference type="InterPro" id="IPR001347">
    <property type="entry name" value="SIS_dom"/>
</dbReference>
<organism evidence="3 4">
    <name type="scientific">Neobittarella massiliensis</name>
    <name type="common">ex Bilen et al. 2018</name>
    <dbReference type="NCBI Taxonomy" id="2041842"/>
    <lineage>
        <taxon>Bacteria</taxon>
        <taxon>Bacillati</taxon>
        <taxon>Bacillota</taxon>
        <taxon>Clostridia</taxon>
        <taxon>Eubacteriales</taxon>
        <taxon>Oscillospiraceae</taxon>
        <taxon>Neobittarella (ex Bilen et al. 2018)</taxon>
    </lineage>
</organism>
<dbReference type="Pfam" id="PF01418">
    <property type="entry name" value="HTH_6"/>
    <property type="match status" value="1"/>
</dbReference>
<dbReference type="InterPro" id="IPR000281">
    <property type="entry name" value="HTH_RpiR"/>
</dbReference>
<dbReference type="PANTHER" id="PTHR30514:SF1">
    <property type="entry name" value="HTH-TYPE TRANSCRIPTIONAL REGULATOR HEXR-RELATED"/>
    <property type="match status" value="1"/>
</dbReference>
<dbReference type="RefSeq" id="WP_186488293.1">
    <property type="nucleotide sequence ID" value="NZ_JACOGI010000002.1"/>
</dbReference>
<dbReference type="GO" id="GO:0003700">
    <property type="term" value="F:DNA-binding transcription factor activity"/>
    <property type="evidence" value="ECO:0007669"/>
    <property type="project" value="InterPro"/>
</dbReference>
<reference evidence="3" key="1">
    <citation type="submission" date="2020-08" db="EMBL/GenBank/DDBJ databases">
        <authorList>
            <person name="Liu C."/>
            <person name="Sun Q."/>
        </authorList>
    </citation>
    <scope>NUCLEOTIDE SEQUENCE</scope>
    <source>
        <strain evidence="3">NSJ-65</strain>
    </source>
</reference>
<dbReference type="SUPFAM" id="SSF46689">
    <property type="entry name" value="Homeodomain-like"/>
    <property type="match status" value="1"/>
</dbReference>
<evidence type="ECO:0000313" key="4">
    <source>
        <dbReference type="Proteomes" id="UP000597668"/>
    </source>
</evidence>
<dbReference type="InterPro" id="IPR047640">
    <property type="entry name" value="RpiR-like"/>
</dbReference>
<feature type="domain" description="SIS" evidence="2">
    <location>
        <begin position="111"/>
        <end position="248"/>
    </location>
</feature>
<evidence type="ECO:0000259" key="1">
    <source>
        <dbReference type="PROSITE" id="PS51071"/>
    </source>
</evidence>
<dbReference type="Gene3D" id="3.40.50.10490">
    <property type="entry name" value="Glucose-6-phosphate isomerase like protein, domain 1"/>
    <property type="match status" value="1"/>
</dbReference>
<dbReference type="InterPro" id="IPR009057">
    <property type="entry name" value="Homeodomain-like_sf"/>
</dbReference>
<dbReference type="PANTHER" id="PTHR30514">
    <property type="entry name" value="GLUCOKINASE"/>
    <property type="match status" value="1"/>
</dbReference>
<gene>
    <name evidence="3" type="ORF">H8K20_09675</name>
</gene>
<dbReference type="InterPro" id="IPR036388">
    <property type="entry name" value="WH-like_DNA-bd_sf"/>
</dbReference>
<dbReference type="PROSITE" id="PS51071">
    <property type="entry name" value="HTH_RPIR"/>
    <property type="match status" value="1"/>
</dbReference>
<comment type="caution">
    <text evidence="3">The sequence shown here is derived from an EMBL/GenBank/DDBJ whole genome shotgun (WGS) entry which is preliminary data.</text>
</comment>
<dbReference type="AlphaFoldDB" id="A0A8J6M1R4"/>
<accession>A0A8J6M1R4</accession>
<dbReference type="GO" id="GO:1901135">
    <property type="term" value="P:carbohydrate derivative metabolic process"/>
    <property type="evidence" value="ECO:0007669"/>
    <property type="project" value="InterPro"/>
</dbReference>
<dbReference type="Gene3D" id="1.10.10.10">
    <property type="entry name" value="Winged helix-like DNA-binding domain superfamily/Winged helix DNA-binding domain"/>
    <property type="match status" value="1"/>
</dbReference>
<evidence type="ECO:0000313" key="3">
    <source>
        <dbReference type="EMBL" id="MBC3516661.1"/>
    </source>
</evidence>
<dbReference type="Proteomes" id="UP000597668">
    <property type="component" value="Unassembled WGS sequence"/>
</dbReference>
<sequence>MDYRERIQLNHTRFTKNDRQIADFIDHNPQAVEELTISRVAQLAGASISAVQRFCKKLGYSGYSEFRFDLIKTAHTQKPHEQLSLLSEQTSQYAAGVRALSQIPPQQIIDLIGCIQKAPFIKCLGSLASSLPAMKFYYDFTALGKRVLPLTGSLAPWVDASLSGDDLIIVFSTTGELAGPGMADFIDAAQKLGCEIVLVTCNRRSKLAQYATRLFLLPTLKMADQLTLESQSLMMMMVSIWANYAKQYL</sequence>
<dbReference type="PROSITE" id="PS51464">
    <property type="entry name" value="SIS"/>
    <property type="match status" value="1"/>
</dbReference>
<name>A0A8J6M1R4_9FIRM</name>
<dbReference type="GO" id="GO:0097367">
    <property type="term" value="F:carbohydrate derivative binding"/>
    <property type="evidence" value="ECO:0007669"/>
    <property type="project" value="InterPro"/>
</dbReference>
<feature type="domain" description="HTH rpiR-type" evidence="1">
    <location>
        <begin position="1"/>
        <end position="77"/>
    </location>
</feature>
<dbReference type="GO" id="GO:0003677">
    <property type="term" value="F:DNA binding"/>
    <property type="evidence" value="ECO:0007669"/>
    <property type="project" value="InterPro"/>
</dbReference>
<protein>
    <submittedName>
        <fullName evidence="3">MurR/RpiR family transcriptional regulator</fullName>
    </submittedName>
</protein>
<dbReference type="EMBL" id="JACOGI010000002">
    <property type="protein sequence ID" value="MBC3516661.1"/>
    <property type="molecule type" value="Genomic_DNA"/>
</dbReference>
<dbReference type="SUPFAM" id="SSF53697">
    <property type="entry name" value="SIS domain"/>
    <property type="match status" value="1"/>
</dbReference>
<keyword evidence="4" id="KW-1185">Reference proteome</keyword>
<dbReference type="InterPro" id="IPR046348">
    <property type="entry name" value="SIS_dom_sf"/>
</dbReference>